<feature type="non-terminal residue" evidence="1">
    <location>
        <position position="1"/>
    </location>
</feature>
<sequence>EISPPLTLAYFGSTPAPIPASKNLRLIFQVEIIKSDVLLILSAFSALARESILQAKNNLPNASDIPDPMYVFCTETTPWFICNSTSGRH</sequence>
<dbReference type="InParanoid" id="A0A369JIB1"/>
<organism evidence="1 2">
    <name type="scientific">Hypsizygus marmoreus</name>
    <name type="common">White beech mushroom</name>
    <name type="synonym">Agaricus marmoreus</name>
    <dbReference type="NCBI Taxonomy" id="39966"/>
    <lineage>
        <taxon>Eukaryota</taxon>
        <taxon>Fungi</taxon>
        <taxon>Dikarya</taxon>
        <taxon>Basidiomycota</taxon>
        <taxon>Agaricomycotina</taxon>
        <taxon>Agaricomycetes</taxon>
        <taxon>Agaricomycetidae</taxon>
        <taxon>Agaricales</taxon>
        <taxon>Tricholomatineae</taxon>
        <taxon>Lyophyllaceae</taxon>
        <taxon>Hypsizygus</taxon>
    </lineage>
</organism>
<accession>A0A369JIB1</accession>
<dbReference type="EMBL" id="LUEZ02000053">
    <property type="protein sequence ID" value="RDB21921.1"/>
    <property type="molecule type" value="Genomic_DNA"/>
</dbReference>
<evidence type="ECO:0000313" key="1">
    <source>
        <dbReference type="EMBL" id="RDB21921.1"/>
    </source>
</evidence>
<name>A0A369JIB1_HYPMA</name>
<comment type="caution">
    <text evidence="1">The sequence shown here is derived from an EMBL/GenBank/DDBJ whole genome shotgun (WGS) entry which is preliminary data.</text>
</comment>
<dbReference type="Proteomes" id="UP000076154">
    <property type="component" value="Unassembled WGS sequence"/>
</dbReference>
<evidence type="ECO:0000313" key="2">
    <source>
        <dbReference type="Proteomes" id="UP000076154"/>
    </source>
</evidence>
<feature type="non-terminal residue" evidence="1">
    <location>
        <position position="89"/>
    </location>
</feature>
<keyword evidence="2" id="KW-1185">Reference proteome</keyword>
<dbReference type="AlphaFoldDB" id="A0A369JIB1"/>
<proteinExistence type="predicted"/>
<protein>
    <submittedName>
        <fullName evidence="1">Uncharacterized protein</fullName>
    </submittedName>
</protein>
<reference evidence="1" key="1">
    <citation type="submission" date="2018-04" db="EMBL/GenBank/DDBJ databases">
        <title>Whole genome sequencing of Hypsizygus marmoreus.</title>
        <authorList>
            <person name="Choi I.-G."/>
            <person name="Min B."/>
            <person name="Kim J.-G."/>
            <person name="Kim S."/>
            <person name="Oh Y.-L."/>
            <person name="Kong W.-S."/>
            <person name="Park H."/>
            <person name="Jeong J."/>
            <person name="Song E.-S."/>
        </authorList>
    </citation>
    <scope>NUCLEOTIDE SEQUENCE [LARGE SCALE GENOMIC DNA]</scope>
    <source>
        <strain evidence="1">51987-8</strain>
    </source>
</reference>
<gene>
    <name evidence="1" type="ORF">Hypma_010784</name>
</gene>